<dbReference type="Proteomes" id="UP000076400">
    <property type="component" value="Unassembled WGS sequence"/>
</dbReference>
<evidence type="ECO:0000259" key="7">
    <source>
        <dbReference type="PROSITE" id="PS50109"/>
    </source>
</evidence>
<sequence length="351" mass="38076">MGRWAVLYPEPLLLTRGNVVSACNPALLLLAGHVDSAMVTGQPLTKLLLFGQGVGVGFSWLPGRLRCADGEIPIEIMVLPSGSAGPDEHVVFLRDMRARLADQQGLEKARVQAERDRNAARQFLAQMTHELRTPLNAVIGFSEIMVQQLFGPLDARYRDYAEDIMHSGRHLLGIINDILDLSKIEAGEMTLDEQTLDLERIIASSLRLVTERAASGHVALTLHPDSVFPPLHGDEIKLKQLFLNLLSNAIKFTPAGGAVQIRTRLERNGQLSVIVQDTGIGMDPAQIATAMLPFKQLHSGIKHDDRGTGLGLTISKAIATLHGGSLELTSNVGQGTTALVRLPANRLIRVS</sequence>
<evidence type="ECO:0000256" key="4">
    <source>
        <dbReference type="ARBA" id="ARBA00022679"/>
    </source>
</evidence>
<evidence type="ECO:0000313" key="9">
    <source>
        <dbReference type="Proteomes" id="UP000076400"/>
    </source>
</evidence>
<dbReference type="SUPFAM" id="SSF47384">
    <property type="entry name" value="Homodimeric domain of signal transducing histidine kinase"/>
    <property type="match status" value="1"/>
</dbReference>
<keyword evidence="4" id="KW-0808">Transferase</keyword>
<dbReference type="SMART" id="SM00388">
    <property type="entry name" value="HisKA"/>
    <property type="match status" value="1"/>
</dbReference>
<keyword evidence="3" id="KW-0597">Phosphoprotein</keyword>
<evidence type="ECO:0000256" key="3">
    <source>
        <dbReference type="ARBA" id="ARBA00022553"/>
    </source>
</evidence>
<dbReference type="InterPro" id="IPR036097">
    <property type="entry name" value="HisK_dim/P_sf"/>
</dbReference>
<dbReference type="InterPro" id="IPR003661">
    <property type="entry name" value="HisK_dim/P_dom"/>
</dbReference>
<keyword evidence="9" id="KW-1185">Reference proteome</keyword>
<dbReference type="SUPFAM" id="SSF55874">
    <property type="entry name" value="ATPase domain of HSP90 chaperone/DNA topoisomerase II/histidine kinase"/>
    <property type="match status" value="1"/>
</dbReference>
<evidence type="ECO:0000256" key="1">
    <source>
        <dbReference type="ARBA" id="ARBA00000085"/>
    </source>
</evidence>
<name>A0A154VQX9_9PROT</name>
<evidence type="ECO:0000256" key="2">
    <source>
        <dbReference type="ARBA" id="ARBA00012438"/>
    </source>
</evidence>
<comment type="caution">
    <text evidence="8">The sequence shown here is derived from an EMBL/GenBank/DDBJ whole genome shotgun (WGS) entry which is preliminary data.</text>
</comment>
<protein>
    <recommendedName>
        <fullName evidence="2">histidine kinase</fullName>
        <ecNumber evidence="2">2.7.13.3</ecNumber>
    </recommendedName>
</protein>
<proteinExistence type="predicted"/>
<organism evidence="8 9">
    <name type="scientific">Oceanibaculum pacificum</name>
    <dbReference type="NCBI Taxonomy" id="580166"/>
    <lineage>
        <taxon>Bacteria</taxon>
        <taxon>Pseudomonadati</taxon>
        <taxon>Pseudomonadota</taxon>
        <taxon>Alphaproteobacteria</taxon>
        <taxon>Rhodospirillales</taxon>
        <taxon>Oceanibaculaceae</taxon>
        <taxon>Oceanibaculum</taxon>
    </lineage>
</organism>
<evidence type="ECO:0000256" key="5">
    <source>
        <dbReference type="ARBA" id="ARBA00022777"/>
    </source>
</evidence>
<dbReference type="Gene3D" id="3.30.565.10">
    <property type="entry name" value="Histidine kinase-like ATPase, C-terminal domain"/>
    <property type="match status" value="1"/>
</dbReference>
<comment type="catalytic activity">
    <reaction evidence="1">
        <text>ATP + protein L-histidine = ADP + protein N-phospho-L-histidine.</text>
        <dbReference type="EC" id="2.7.13.3"/>
    </reaction>
</comment>
<dbReference type="InterPro" id="IPR050736">
    <property type="entry name" value="Sensor_HK_Regulatory"/>
</dbReference>
<dbReference type="PRINTS" id="PR00344">
    <property type="entry name" value="BCTRLSENSOR"/>
</dbReference>
<dbReference type="InterPro" id="IPR004358">
    <property type="entry name" value="Sig_transdc_His_kin-like_C"/>
</dbReference>
<keyword evidence="5" id="KW-0418">Kinase</keyword>
<keyword evidence="6" id="KW-0902">Two-component regulatory system</keyword>
<dbReference type="AlphaFoldDB" id="A0A154VQX9"/>
<accession>A0A154VQX9</accession>
<evidence type="ECO:0000313" key="8">
    <source>
        <dbReference type="EMBL" id="KZD03713.1"/>
    </source>
</evidence>
<feature type="domain" description="Histidine kinase" evidence="7">
    <location>
        <begin position="126"/>
        <end position="346"/>
    </location>
</feature>
<dbReference type="Pfam" id="PF02518">
    <property type="entry name" value="HATPase_c"/>
    <property type="match status" value="1"/>
</dbReference>
<dbReference type="GO" id="GO:0000155">
    <property type="term" value="F:phosphorelay sensor kinase activity"/>
    <property type="evidence" value="ECO:0007669"/>
    <property type="project" value="InterPro"/>
</dbReference>
<dbReference type="CDD" id="cd00082">
    <property type="entry name" value="HisKA"/>
    <property type="match status" value="1"/>
</dbReference>
<dbReference type="PANTHER" id="PTHR43711">
    <property type="entry name" value="TWO-COMPONENT HISTIDINE KINASE"/>
    <property type="match status" value="1"/>
</dbReference>
<dbReference type="EMBL" id="LPXN01000141">
    <property type="protein sequence ID" value="KZD03713.1"/>
    <property type="molecule type" value="Genomic_DNA"/>
</dbReference>
<dbReference type="PANTHER" id="PTHR43711:SF1">
    <property type="entry name" value="HISTIDINE KINASE 1"/>
    <property type="match status" value="1"/>
</dbReference>
<gene>
    <name evidence="8" type="ORF">AUP43_12620</name>
</gene>
<dbReference type="PROSITE" id="PS50109">
    <property type="entry name" value="HIS_KIN"/>
    <property type="match status" value="1"/>
</dbReference>
<dbReference type="InterPro" id="IPR005467">
    <property type="entry name" value="His_kinase_dom"/>
</dbReference>
<reference evidence="8 9" key="1">
    <citation type="submission" date="2015-12" db="EMBL/GenBank/DDBJ databases">
        <title>Genome sequence of Oceanibaculum pacificum MCCC 1A02656.</title>
        <authorList>
            <person name="Lu L."/>
            <person name="Lai Q."/>
            <person name="Shao Z."/>
            <person name="Qian P."/>
        </authorList>
    </citation>
    <scope>NUCLEOTIDE SEQUENCE [LARGE SCALE GENOMIC DNA]</scope>
    <source>
        <strain evidence="8 9">MCCC 1A02656</strain>
    </source>
</reference>
<dbReference type="RefSeq" id="WP_067558835.1">
    <property type="nucleotide sequence ID" value="NZ_LPXN01000141.1"/>
</dbReference>
<dbReference type="Pfam" id="PF00512">
    <property type="entry name" value="HisKA"/>
    <property type="match status" value="1"/>
</dbReference>
<dbReference type="Gene3D" id="1.10.287.130">
    <property type="match status" value="1"/>
</dbReference>
<evidence type="ECO:0000256" key="6">
    <source>
        <dbReference type="ARBA" id="ARBA00023012"/>
    </source>
</evidence>
<dbReference type="InterPro" id="IPR003594">
    <property type="entry name" value="HATPase_dom"/>
</dbReference>
<dbReference type="EC" id="2.7.13.3" evidence="2"/>
<dbReference type="SMART" id="SM00387">
    <property type="entry name" value="HATPase_c"/>
    <property type="match status" value="1"/>
</dbReference>
<dbReference type="STRING" id="580166.AUP43_12620"/>
<dbReference type="InterPro" id="IPR036890">
    <property type="entry name" value="HATPase_C_sf"/>
</dbReference>